<dbReference type="InterPro" id="IPR029261">
    <property type="entry name" value="Transposase_Znf"/>
</dbReference>
<evidence type="ECO:0000259" key="2">
    <source>
        <dbReference type="Pfam" id="PF14690"/>
    </source>
</evidence>
<gene>
    <name evidence="3" type="ORF">ACFPIJ_00175</name>
</gene>
<name>A0ABV9VKV8_9ACTN</name>
<proteinExistence type="predicted"/>
<organism evidence="3 4">
    <name type="scientific">Dactylosporangium cerinum</name>
    <dbReference type="NCBI Taxonomy" id="1434730"/>
    <lineage>
        <taxon>Bacteria</taxon>
        <taxon>Bacillati</taxon>
        <taxon>Actinomycetota</taxon>
        <taxon>Actinomycetes</taxon>
        <taxon>Micromonosporales</taxon>
        <taxon>Micromonosporaceae</taxon>
        <taxon>Dactylosporangium</taxon>
    </lineage>
</organism>
<reference evidence="4" key="1">
    <citation type="journal article" date="2019" name="Int. J. Syst. Evol. Microbiol.">
        <title>The Global Catalogue of Microorganisms (GCM) 10K type strain sequencing project: providing services to taxonomists for standard genome sequencing and annotation.</title>
        <authorList>
            <consortium name="The Broad Institute Genomics Platform"/>
            <consortium name="The Broad Institute Genome Sequencing Center for Infectious Disease"/>
            <person name="Wu L."/>
            <person name="Ma J."/>
        </authorList>
    </citation>
    <scope>NUCLEOTIDE SEQUENCE [LARGE SCALE GENOMIC DNA]</scope>
    <source>
        <strain evidence="4">CGMCC 4.7152</strain>
    </source>
</reference>
<accession>A0ABV9VKV8</accession>
<keyword evidence="4" id="KW-1185">Reference proteome</keyword>
<evidence type="ECO:0000256" key="1">
    <source>
        <dbReference type="SAM" id="MobiDB-lite"/>
    </source>
</evidence>
<feature type="region of interest" description="Disordered" evidence="1">
    <location>
        <begin position="88"/>
        <end position="137"/>
    </location>
</feature>
<evidence type="ECO:0000313" key="3">
    <source>
        <dbReference type="EMBL" id="MFC4996243.1"/>
    </source>
</evidence>
<comment type="caution">
    <text evidence="3">The sequence shown here is derived from an EMBL/GenBank/DDBJ whole genome shotgun (WGS) entry which is preliminary data.</text>
</comment>
<sequence>MGRLLPHLGSIRINEITEASGGVVLHAASRSAEQSCPACSVVSGRVHSRYQRWLADLPAVGRLVELCLTVRRFFCVNTVCGTRTFAESLPREHPRQPTKHERSQGASCTLRSTKVHTTHRRSITLHGTEPTSGARCR</sequence>
<feature type="compositionally biased region" description="Basic residues" evidence="1">
    <location>
        <begin position="113"/>
        <end position="123"/>
    </location>
</feature>
<dbReference type="EMBL" id="JBHSIU010000001">
    <property type="protein sequence ID" value="MFC4996243.1"/>
    <property type="molecule type" value="Genomic_DNA"/>
</dbReference>
<dbReference type="RefSeq" id="WP_380112502.1">
    <property type="nucleotide sequence ID" value="NZ_JBHSIU010000001.1"/>
</dbReference>
<evidence type="ECO:0000313" key="4">
    <source>
        <dbReference type="Proteomes" id="UP001595912"/>
    </source>
</evidence>
<dbReference type="Proteomes" id="UP001595912">
    <property type="component" value="Unassembled WGS sequence"/>
</dbReference>
<feature type="domain" description="Transposase IS204/IS1001/IS1096/IS1165 zinc-finger" evidence="2">
    <location>
        <begin position="34"/>
        <end position="75"/>
    </location>
</feature>
<protein>
    <submittedName>
        <fullName evidence="3">Transposase family protein</fullName>
    </submittedName>
</protein>
<dbReference type="Pfam" id="PF14690">
    <property type="entry name" value="Zn_ribbon_ISL3"/>
    <property type="match status" value="1"/>
</dbReference>
<feature type="compositionally biased region" description="Basic and acidic residues" evidence="1">
    <location>
        <begin position="89"/>
        <end position="103"/>
    </location>
</feature>